<evidence type="ECO:0000313" key="1">
    <source>
        <dbReference type="EMBL" id="EDT47875.1"/>
    </source>
</evidence>
<reference evidence="1" key="1">
    <citation type="submission" date="2008-03" db="EMBL/GenBank/DDBJ databases">
        <authorList>
            <person name="Fulton L."/>
            <person name="Clifton S."/>
            <person name="Fulton B."/>
            <person name="Xu J."/>
            <person name="Minx P."/>
            <person name="Pepin K.H."/>
            <person name="Johnson M."/>
            <person name="Thiruvilangam P."/>
            <person name="Bhonagiri V."/>
            <person name="Nash W.E."/>
            <person name="Mardis E.R."/>
            <person name="Wilson R.K."/>
        </authorList>
    </citation>
    <scope>NUCLEOTIDE SEQUENCE [LARGE SCALE GENOMIC DNA]</scope>
    <source>
        <strain evidence="1">ATCC BAA-102</strain>
    </source>
</reference>
<dbReference type="EMBL" id="ABJK02000017">
    <property type="protein sequence ID" value="EDT47875.1"/>
    <property type="molecule type" value="Genomic_DNA"/>
</dbReference>
<reference evidence="1" key="2">
    <citation type="submission" date="2013-09" db="EMBL/GenBank/DDBJ databases">
        <title>Draft genome sequence of Streptococcus infantarius subsp. infantarius ATCC BAA-102.</title>
        <authorList>
            <person name="Sudarsanam P."/>
            <person name="Ley R."/>
            <person name="Guruge J."/>
            <person name="Turnbaugh P.J."/>
            <person name="Mahowald M."/>
            <person name="Liep D."/>
            <person name="Gordon J."/>
        </authorList>
    </citation>
    <scope>NUCLEOTIDE SEQUENCE</scope>
    <source>
        <strain evidence="1">ATCC BAA-102</strain>
    </source>
</reference>
<name>A0ABM9XF51_9STRE</name>
<sequence>MVEQKLLGFSKELFFVQMLRLINKINQLPIGVILMKMRFYIA</sequence>
<dbReference type="Proteomes" id="UP000005602">
    <property type="component" value="Unassembled WGS sequence"/>
</dbReference>
<comment type="caution">
    <text evidence="1">The sequence shown here is derived from an EMBL/GenBank/DDBJ whole genome shotgun (WGS) entry which is preliminary data.</text>
</comment>
<keyword evidence="2" id="KW-1185">Reference proteome</keyword>
<gene>
    <name evidence="1" type="ORF">STRINF_00726</name>
</gene>
<protein>
    <submittedName>
        <fullName evidence="1">Uncharacterized protein</fullName>
    </submittedName>
</protein>
<organism evidence="1 2">
    <name type="scientific">Streptococcus infantarius subsp. infantarius ATCC BAA-102</name>
    <dbReference type="NCBI Taxonomy" id="471872"/>
    <lineage>
        <taxon>Bacteria</taxon>
        <taxon>Bacillati</taxon>
        <taxon>Bacillota</taxon>
        <taxon>Bacilli</taxon>
        <taxon>Lactobacillales</taxon>
        <taxon>Streptococcaceae</taxon>
        <taxon>Streptococcus</taxon>
    </lineage>
</organism>
<accession>A0ABM9XF51</accession>
<evidence type="ECO:0000313" key="2">
    <source>
        <dbReference type="Proteomes" id="UP000005602"/>
    </source>
</evidence>
<proteinExistence type="predicted"/>